<reference evidence="2 3" key="1">
    <citation type="submission" date="2019-08" db="EMBL/GenBank/DDBJ databases">
        <authorList>
            <person name="Khan S.A."/>
            <person name="Jeon C.O."/>
            <person name="Jeong S.E."/>
        </authorList>
    </citation>
    <scope>NUCLEOTIDE SEQUENCE [LARGE SCALE GENOMIC DNA]</scope>
    <source>
        <strain evidence="3">IMCC1728</strain>
    </source>
</reference>
<feature type="domain" description="Bacterial Ig-like" evidence="1">
    <location>
        <begin position="138"/>
        <end position="208"/>
    </location>
</feature>
<dbReference type="Gene3D" id="2.60.40.10">
    <property type="entry name" value="Immunoglobulins"/>
    <property type="match status" value="2"/>
</dbReference>
<dbReference type="EMBL" id="VOPW01000001">
    <property type="protein sequence ID" value="TXC65689.1"/>
    <property type="molecule type" value="Genomic_DNA"/>
</dbReference>
<organism evidence="2 3">
    <name type="scientific">Piscinibacter aquaticus</name>
    <dbReference type="NCBI Taxonomy" id="392597"/>
    <lineage>
        <taxon>Bacteria</taxon>
        <taxon>Pseudomonadati</taxon>
        <taxon>Pseudomonadota</taxon>
        <taxon>Betaproteobacteria</taxon>
        <taxon>Burkholderiales</taxon>
        <taxon>Sphaerotilaceae</taxon>
        <taxon>Piscinibacter</taxon>
    </lineage>
</organism>
<comment type="caution">
    <text evidence="2">The sequence shown here is derived from an EMBL/GenBank/DDBJ whole genome shotgun (WGS) entry which is preliminary data.</text>
</comment>
<dbReference type="Proteomes" id="UP000321832">
    <property type="component" value="Unassembled WGS sequence"/>
</dbReference>
<evidence type="ECO:0000259" key="1">
    <source>
        <dbReference type="Pfam" id="PF19077"/>
    </source>
</evidence>
<name>A0A5C6TZ74_9BURK</name>
<gene>
    <name evidence="2" type="ORF">FSC37_05375</name>
</gene>
<dbReference type="AlphaFoldDB" id="A0A5C6TZ74"/>
<evidence type="ECO:0000313" key="2">
    <source>
        <dbReference type="EMBL" id="TXC65689.1"/>
    </source>
</evidence>
<keyword evidence="3" id="KW-1185">Reference proteome</keyword>
<feature type="domain" description="Bacterial Ig-like" evidence="1">
    <location>
        <begin position="45"/>
        <end position="120"/>
    </location>
</feature>
<sequence>MPAALAEGIYSVVATATDTAGNAATANDSGILDLTAPTITVDAPALTNSLVPTVTGNTNLPAGSTVSLLITDAGGVQQTVTATVAPGGTFSAQVPAPLAEGSFTVVATVTDGAGNSANAVGNGVVDVTAPSLTVDAPALTNDATPTIAGTTNLPAGSSVTLVVTDALGAQQTLTATVAAGGTFSVDVPAALAEGGFTVVGTATDPNSASASDVGSVDVTAPTLTVDAPALTNDVTPTITGTTNLPAGSTVSLVVTDALGASQTISATVTAGGTFSAGGAGGIHGCRHRH</sequence>
<dbReference type="Pfam" id="PF19077">
    <property type="entry name" value="Big_13"/>
    <property type="match status" value="2"/>
</dbReference>
<evidence type="ECO:0000313" key="3">
    <source>
        <dbReference type="Proteomes" id="UP000321832"/>
    </source>
</evidence>
<proteinExistence type="predicted"/>
<dbReference type="InterPro" id="IPR013783">
    <property type="entry name" value="Ig-like_fold"/>
</dbReference>
<protein>
    <submittedName>
        <fullName evidence="2">DUF4175 domain-containing protein</fullName>
    </submittedName>
</protein>
<accession>A0A5C6TZ74</accession>
<dbReference type="NCBIfam" id="NF033510">
    <property type="entry name" value="Ca_tandemer"/>
    <property type="match status" value="2"/>
</dbReference>
<dbReference type="InterPro" id="IPR044016">
    <property type="entry name" value="Big_13"/>
</dbReference>